<feature type="region of interest" description="Disordered" evidence="2">
    <location>
        <begin position="500"/>
        <end position="522"/>
    </location>
</feature>
<feature type="coiled-coil region" evidence="1">
    <location>
        <begin position="54"/>
        <end position="315"/>
    </location>
</feature>
<sequence>MGFWDFTKKVVKGAGSFVVNTVKNVAEKVNDITGVITGKREEQRRIDEEMARIMQRDAERRADMEAEKARHQANLEKARLEHEREIKRLENERLMQQAEQEHQQRLAEIERGKLNRIIAAGTATQQQIIEQKELARVAEENARREAERINQEHLREMKAIDEKLAQEHKESQQRLETRLQEMREEAKRDKELIDNNKKKQIRLHSEIEEQIRERHKSEMGLLDELMNSKKNKREEMSKELKDEIAKEKENIEDRYKEELSALETQKEREAAWYNGVMQQLSAESDQLGANHREKMKELKDDLEKAKQESNRLFDVYLKIAMDHTKNMTDLFLLVSQCDEKKNLNDIIKNNSNMMIETQTLSQELRDKIYLAIPLENSAPDQEQIQDAEFAKEELKNHLTAASKGVNGNLQQLRIIKVEEISQENKAIAWLDNMLEIYKKFSSEVNKFKKNDPRESQITTLEELENKVRTLQLSVPKIRNMYSELSTLALQRAQTSVAGLTENPNLPIDSANSTKSNLPIKND</sequence>
<reference evidence="3 4" key="1">
    <citation type="journal article" date="2017" name="Curr. Biol.">
        <title>Genome architecture and evolution of a unichromosomal asexual nematode.</title>
        <authorList>
            <person name="Fradin H."/>
            <person name="Zegar C."/>
            <person name="Gutwein M."/>
            <person name="Lucas J."/>
            <person name="Kovtun M."/>
            <person name="Corcoran D."/>
            <person name="Baugh L.R."/>
            <person name="Kiontke K."/>
            <person name="Gunsalus K."/>
            <person name="Fitch D.H."/>
            <person name="Piano F."/>
        </authorList>
    </citation>
    <scope>NUCLEOTIDE SEQUENCE [LARGE SCALE GENOMIC DNA]</scope>
    <source>
        <strain evidence="3">PF1309</strain>
    </source>
</reference>
<dbReference type="EMBL" id="LIAE01006324">
    <property type="protein sequence ID" value="PAV91305.1"/>
    <property type="molecule type" value="Genomic_DNA"/>
</dbReference>
<dbReference type="STRING" id="2018661.A0A2A2LZ66"/>
<evidence type="ECO:0000313" key="4">
    <source>
        <dbReference type="Proteomes" id="UP000218231"/>
    </source>
</evidence>
<organism evidence="3 4">
    <name type="scientific">Diploscapter pachys</name>
    <dbReference type="NCBI Taxonomy" id="2018661"/>
    <lineage>
        <taxon>Eukaryota</taxon>
        <taxon>Metazoa</taxon>
        <taxon>Ecdysozoa</taxon>
        <taxon>Nematoda</taxon>
        <taxon>Chromadorea</taxon>
        <taxon>Rhabditida</taxon>
        <taxon>Rhabditina</taxon>
        <taxon>Rhabditomorpha</taxon>
        <taxon>Rhabditoidea</taxon>
        <taxon>Rhabditidae</taxon>
        <taxon>Diploscapter</taxon>
    </lineage>
</organism>
<keyword evidence="1" id="KW-0175">Coiled coil</keyword>
<dbReference type="Proteomes" id="UP000218231">
    <property type="component" value="Unassembled WGS sequence"/>
</dbReference>
<protein>
    <submittedName>
        <fullName evidence="3">Uncharacterized protein</fullName>
    </submittedName>
</protein>
<feature type="coiled-coil region" evidence="1">
    <location>
        <begin position="453"/>
        <end position="480"/>
    </location>
</feature>
<evidence type="ECO:0000313" key="3">
    <source>
        <dbReference type="EMBL" id="PAV91305.1"/>
    </source>
</evidence>
<gene>
    <name evidence="3" type="ORF">WR25_21897</name>
</gene>
<comment type="caution">
    <text evidence="3">The sequence shown here is derived from an EMBL/GenBank/DDBJ whole genome shotgun (WGS) entry which is preliminary data.</text>
</comment>
<dbReference type="AlphaFoldDB" id="A0A2A2LZ66"/>
<keyword evidence="4" id="KW-1185">Reference proteome</keyword>
<evidence type="ECO:0000256" key="1">
    <source>
        <dbReference type="SAM" id="Coils"/>
    </source>
</evidence>
<accession>A0A2A2LZ66</accession>
<proteinExistence type="predicted"/>
<name>A0A2A2LZ66_9BILA</name>
<evidence type="ECO:0000256" key="2">
    <source>
        <dbReference type="SAM" id="MobiDB-lite"/>
    </source>
</evidence>